<dbReference type="AlphaFoldDB" id="A0A1Q9DHQ6"/>
<dbReference type="PANTHER" id="PTHR21347">
    <property type="entry name" value="CLEFT LIP AND PALATE ASSOCIATED TRANSMEMBRANE PROTEIN-RELATED"/>
    <property type="match status" value="1"/>
</dbReference>
<comment type="similarity">
    <text evidence="2">Belongs to the CLPTM1 family.</text>
</comment>
<proteinExistence type="inferred from homology"/>
<keyword evidence="5" id="KW-0472">Membrane</keyword>
<evidence type="ECO:0000256" key="5">
    <source>
        <dbReference type="ARBA" id="ARBA00023136"/>
    </source>
</evidence>
<keyword evidence="7" id="KW-1185">Reference proteome</keyword>
<organism evidence="6 7">
    <name type="scientific">Symbiodinium microadriaticum</name>
    <name type="common">Dinoflagellate</name>
    <name type="synonym">Zooxanthella microadriatica</name>
    <dbReference type="NCBI Taxonomy" id="2951"/>
    <lineage>
        <taxon>Eukaryota</taxon>
        <taxon>Sar</taxon>
        <taxon>Alveolata</taxon>
        <taxon>Dinophyceae</taxon>
        <taxon>Suessiales</taxon>
        <taxon>Symbiodiniaceae</taxon>
        <taxon>Symbiodinium</taxon>
    </lineage>
</organism>
<comment type="caution">
    <text evidence="6">The sequence shown here is derived from an EMBL/GenBank/DDBJ whole genome shotgun (WGS) entry which is preliminary data.</text>
</comment>
<dbReference type="OrthoDB" id="378564at2759"/>
<evidence type="ECO:0000256" key="1">
    <source>
        <dbReference type="ARBA" id="ARBA00004141"/>
    </source>
</evidence>
<protein>
    <submittedName>
        <fullName evidence="6">CLPTM1-like membrane protein cnrB</fullName>
    </submittedName>
</protein>
<evidence type="ECO:0000256" key="3">
    <source>
        <dbReference type="ARBA" id="ARBA00022692"/>
    </source>
</evidence>
<sequence>MPSRGRKGCNGSRFALPECWGTPMTPQLFINYRMKSVAHLPWRRFIYRAINTFIDDLFAFIIKMPTMHRMSCFRDDIVFLLYLYQRHIYPVDKSRAFDEDFTESAETEDQDKKND</sequence>
<dbReference type="InterPro" id="IPR008429">
    <property type="entry name" value="CLPTM1"/>
</dbReference>
<evidence type="ECO:0000313" key="7">
    <source>
        <dbReference type="Proteomes" id="UP000186817"/>
    </source>
</evidence>
<dbReference type="PANTHER" id="PTHR21347:SF0">
    <property type="entry name" value="LIPID SCRAMBLASE CLPTM1L"/>
    <property type="match status" value="1"/>
</dbReference>
<dbReference type="EMBL" id="LSRX01000532">
    <property type="protein sequence ID" value="OLP94712.1"/>
    <property type="molecule type" value="Genomic_DNA"/>
</dbReference>
<accession>A0A1Q9DHQ6</accession>
<name>A0A1Q9DHQ6_SYMMI</name>
<dbReference type="GO" id="GO:0016020">
    <property type="term" value="C:membrane"/>
    <property type="evidence" value="ECO:0007669"/>
    <property type="project" value="UniProtKB-SubCell"/>
</dbReference>
<evidence type="ECO:0000313" key="6">
    <source>
        <dbReference type="EMBL" id="OLP94712.1"/>
    </source>
</evidence>
<gene>
    <name evidence="6" type="primary">cnrB</name>
    <name evidence="6" type="ORF">AK812_SmicGene23237</name>
</gene>
<dbReference type="GO" id="GO:0012505">
    <property type="term" value="C:endomembrane system"/>
    <property type="evidence" value="ECO:0007669"/>
    <property type="project" value="TreeGrafter"/>
</dbReference>
<reference evidence="6 7" key="1">
    <citation type="submission" date="2016-02" db="EMBL/GenBank/DDBJ databases">
        <title>Genome analysis of coral dinoflagellate symbionts highlights evolutionary adaptations to a symbiotic lifestyle.</title>
        <authorList>
            <person name="Aranda M."/>
            <person name="Li Y."/>
            <person name="Liew Y.J."/>
            <person name="Baumgarten S."/>
            <person name="Simakov O."/>
            <person name="Wilson M."/>
            <person name="Piel J."/>
            <person name="Ashoor H."/>
            <person name="Bougouffa S."/>
            <person name="Bajic V.B."/>
            <person name="Ryu T."/>
            <person name="Ravasi T."/>
            <person name="Bayer T."/>
            <person name="Micklem G."/>
            <person name="Kim H."/>
            <person name="Bhak J."/>
            <person name="Lajeunesse T.C."/>
            <person name="Voolstra C.R."/>
        </authorList>
    </citation>
    <scope>NUCLEOTIDE SEQUENCE [LARGE SCALE GENOMIC DNA]</scope>
    <source>
        <strain evidence="6 7">CCMP2467</strain>
    </source>
</reference>
<comment type="subcellular location">
    <subcellularLocation>
        <location evidence="1">Membrane</location>
        <topology evidence="1">Multi-pass membrane protein</topology>
    </subcellularLocation>
</comment>
<dbReference type="Proteomes" id="UP000186817">
    <property type="component" value="Unassembled WGS sequence"/>
</dbReference>
<keyword evidence="4" id="KW-1133">Transmembrane helix</keyword>
<evidence type="ECO:0000256" key="2">
    <source>
        <dbReference type="ARBA" id="ARBA00009310"/>
    </source>
</evidence>
<evidence type="ECO:0000256" key="4">
    <source>
        <dbReference type="ARBA" id="ARBA00022989"/>
    </source>
</evidence>
<keyword evidence="3" id="KW-0812">Transmembrane</keyword>